<dbReference type="PANTHER" id="PTHR43177">
    <property type="entry name" value="PROTEIN NRFC"/>
    <property type="match status" value="1"/>
</dbReference>
<feature type="domain" description="4Fe-4S ferredoxin-type" evidence="5">
    <location>
        <begin position="4"/>
        <end position="34"/>
    </location>
</feature>
<reference evidence="6" key="1">
    <citation type="journal article" date="2020" name="mSystems">
        <title>Genome- and Community-Level Interaction Insights into Carbon Utilization and Element Cycling Functions of Hydrothermarchaeota in Hydrothermal Sediment.</title>
        <authorList>
            <person name="Zhou Z."/>
            <person name="Liu Y."/>
            <person name="Xu W."/>
            <person name="Pan J."/>
            <person name="Luo Z.H."/>
            <person name="Li M."/>
        </authorList>
    </citation>
    <scope>NUCLEOTIDE SEQUENCE [LARGE SCALE GENOMIC DNA]</scope>
    <source>
        <strain evidence="6">SpSt-123</strain>
    </source>
</reference>
<dbReference type="GO" id="GO:0016491">
    <property type="term" value="F:oxidoreductase activity"/>
    <property type="evidence" value="ECO:0007669"/>
    <property type="project" value="UniProtKB-ARBA"/>
</dbReference>
<dbReference type="EMBL" id="DSDY01000099">
    <property type="protein sequence ID" value="HDS10591.1"/>
    <property type="molecule type" value="Genomic_DNA"/>
</dbReference>
<dbReference type="PROSITE" id="PS51379">
    <property type="entry name" value="4FE4S_FER_2"/>
    <property type="match status" value="2"/>
</dbReference>
<dbReference type="PROSITE" id="PS00198">
    <property type="entry name" value="4FE4S_FER_1"/>
    <property type="match status" value="1"/>
</dbReference>
<evidence type="ECO:0000256" key="4">
    <source>
        <dbReference type="ARBA" id="ARBA00023014"/>
    </source>
</evidence>
<dbReference type="GO" id="GO:0051539">
    <property type="term" value="F:4 iron, 4 sulfur cluster binding"/>
    <property type="evidence" value="ECO:0007669"/>
    <property type="project" value="UniProtKB-KW"/>
</dbReference>
<proteinExistence type="predicted"/>
<dbReference type="AlphaFoldDB" id="A0A7C1IFG0"/>
<keyword evidence="1" id="KW-0004">4Fe-4S</keyword>
<dbReference type="GO" id="GO:0046872">
    <property type="term" value="F:metal ion binding"/>
    <property type="evidence" value="ECO:0007669"/>
    <property type="project" value="UniProtKB-KW"/>
</dbReference>
<dbReference type="PANTHER" id="PTHR43177:SF3">
    <property type="entry name" value="PROTEIN NRFC HOMOLOG"/>
    <property type="match status" value="1"/>
</dbReference>
<dbReference type="Pfam" id="PF00037">
    <property type="entry name" value="Fer4"/>
    <property type="match status" value="1"/>
</dbReference>
<sequence>MTKLAYLWDSTKCIACMACVTACGAANHPELKDPTQKDSVKAWKGSNIRVVQSPDGKRFRLVSCQHCERPACVYACPTKASYINEKTKLVEIDYSKCIGCLACVAACPYQARWVHPESRLPMKCMGEFCKARLEIGKQPAALCTAVCPAGARDFGDLDDPLSSISKKVKESYTERMLENLGLEPKYIIVVGGK</sequence>
<dbReference type="Pfam" id="PF13247">
    <property type="entry name" value="Fer4_11"/>
    <property type="match status" value="1"/>
</dbReference>
<keyword evidence="4" id="KW-0411">Iron-sulfur</keyword>
<comment type="caution">
    <text evidence="6">The sequence shown here is derived from an EMBL/GenBank/DDBJ whole genome shotgun (WGS) entry which is preliminary data.</text>
</comment>
<protein>
    <submittedName>
        <fullName evidence="6">4Fe-4S dicluster domain-containing protein</fullName>
    </submittedName>
</protein>
<feature type="domain" description="4Fe-4S ferredoxin-type" evidence="5">
    <location>
        <begin position="88"/>
        <end position="117"/>
    </location>
</feature>
<name>A0A7C1IFG0_9CREN</name>
<keyword evidence="3" id="KW-0408">Iron</keyword>
<evidence type="ECO:0000259" key="5">
    <source>
        <dbReference type="PROSITE" id="PS51379"/>
    </source>
</evidence>
<accession>A0A7C1IFG0</accession>
<evidence type="ECO:0000256" key="1">
    <source>
        <dbReference type="ARBA" id="ARBA00022485"/>
    </source>
</evidence>
<dbReference type="InterPro" id="IPR017896">
    <property type="entry name" value="4Fe4S_Fe-S-bd"/>
</dbReference>
<gene>
    <name evidence="6" type="ORF">ENO04_03085</name>
</gene>
<evidence type="ECO:0000313" key="6">
    <source>
        <dbReference type="EMBL" id="HDS10591.1"/>
    </source>
</evidence>
<dbReference type="InterPro" id="IPR017900">
    <property type="entry name" value="4Fe4S_Fe_S_CS"/>
</dbReference>
<dbReference type="SUPFAM" id="SSF54862">
    <property type="entry name" value="4Fe-4S ferredoxins"/>
    <property type="match status" value="1"/>
</dbReference>
<dbReference type="InterPro" id="IPR050954">
    <property type="entry name" value="ET_IronSulfur_Cluster-Binding"/>
</dbReference>
<keyword evidence="2" id="KW-0479">Metal-binding</keyword>
<organism evidence="6">
    <name type="scientific">Fervidicoccus fontis</name>
    <dbReference type="NCBI Taxonomy" id="683846"/>
    <lineage>
        <taxon>Archaea</taxon>
        <taxon>Thermoproteota</taxon>
        <taxon>Thermoprotei</taxon>
        <taxon>Fervidicoccales</taxon>
        <taxon>Fervidicoccaceae</taxon>
        <taxon>Fervidicoccus</taxon>
    </lineage>
</organism>
<dbReference type="Gene3D" id="3.30.70.20">
    <property type="match status" value="2"/>
</dbReference>
<evidence type="ECO:0000256" key="2">
    <source>
        <dbReference type="ARBA" id="ARBA00022723"/>
    </source>
</evidence>
<evidence type="ECO:0000256" key="3">
    <source>
        <dbReference type="ARBA" id="ARBA00023004"/>
    </source>
</evidence>